<dbReference type="InterPro" id="IPR037524">
    <property type="entry name" value="PA14/GLEYA"/>
</dbReference>
<evidence type="ECO:0000313" key="4">
    <source>
        <dbReference type="RefSeq" id="XP_065670345.1"/>
    </source>
</evidence>
<dbReference type="InterPro" id="IPR051227">
    <property type="entry name" value="CS_glycosyltransferase"/>
</dbReference>
<keyword evidence="1" id="KW-0812">Transmembrane</keyword>
<protein>
    <submittedName>
        <fullName evidence="4">N-acetyl-beta-glucosaminyl-glycoprotein 4-beta-N-acetylgalactosaminyltransferase 1 isoform X4</fullName>
    </submittedName>
</protein>
<organism evidence="3 4">
    <name type="scientific">Hydra vulgaris</name>
    <name type="common">Hydra</name>
    <name type="synonym">Hydra attenuata</name>
    <dbReference type="NCBI Taxonomy" id="6087"/>
    <lineage>
        <taxon>Eukaryota</taxon>
        <taxon>Metazoa</taxon>
        <taxon>Cnidaria</taxon>
        <taxon>Hydrozoa</taxon>
        <taxon>Hydroidolina</taxon>
        <taxon>Anthoathecata</taxon>
        <taxon>Aplanulata</taxon>
        <taxon>Hydridae</taxon>
        <taxon>Hydra</taxon>
    </lineage>
</organism>
<dbReference type="GeneID" id="100198989"/>
<reference evidence="4" key="1">
    <citation type="submission" date="2025-08" db="UniProtKB">
        <authorList>
            <consortium name="RefSeq"/>
        </authorList>
    </citation>
    <scope>IDENTIFICATION</scope>
</reference>
<keyword evidence="1" id="KW-0472">Membrane</keyword>
<evidence type="ECO:0000256" key="1">
    <source>
        <dbReference type="SAM" id="Phobius"/>
    </source>
</evidence>
<dbReference type="SMART" id="SM00758">
    <property type="entry name" value="PA14"/>
    <property type="match status" value="1"/>
</dbReference>
<name>A0ABM4D7Q4_HYDVU</name>
<evidence type="ECO:0000259" key="2">
    <source>
        <dbReference type="PROSITE" id="PS51820"/>
    </source>
</evidence>
<proteinExistence type="predicted"/>
<dbReference type="Proteomes" id="UP001652625">
    <property type="component" value="Chromosome 12"/>
</dbReference>
<gene>
    <name evidence="4" type="primary">LOC100198989</name>
</gene>
<dbReference type="InterPro" id="IPR011658">
    <property type="entry name" value="PA14_dom"/>
</dbReference>
<feature type="domain" description="PA14" evidence="2">
    <location>
        <begin position="82"/>
        <end position="243"/>
    </location>
</feature>
<dbReference type="Pfam" id="PF07691">
    <property type="entry name" value="PA14"/>
    <property type="match status" value="1"/>
</dbReference>
<keyword evidence="3" id="KW-1185">Reference proteome</keyword>
<evidence type="ECO:0000313" key="3">
    <source>
        <dbReference type="Proteomes" id="UP001652625"/>
    </source>
</evidence>
<accession>A0ABM4D7Q4</accession>
<dbReference type="PANTHER" id="PTHR12369">
    <property type="entry name" value="CHONDROITIN SYNTHASE"/>
    <property type="match status" value="1"/>
</dbReference>
<keyword evidence="1" id="KW-1133">Transmembrane helix</keyword>
<dbReference type="RefSeq" id="XP_065670345.1">
    <property type="nucleotide sequence ID" value="XM_065814273.1"/>
</dbReference>
<feature type="transmembrane region" description="Helical" evidence="1">
    <location>
        <begin position="34"/>
        <end position="53"/>
    </location>
</feature>
<dbReference type="PROSITE" id="PS51820">
    <property type="entry name" value="PA14"/>
    <property type="match status" value="1"/>
</dbReference>
<sequence>MADKSFCSVYSKKKKNPKKSLTGYMQRKQQYKKIKFLMLVGMFLAVSFIRIAFKHGNEPQKQDEKCQSHILSLVSVREKDYTLKNSVNIHYWDNICGYAVEDLKNHPMFPYSPFRQDTTDSLHLKLTESQFGARIFGYIHPPFDGFYAFAISSDDCSEFWLSSDEDPLNLKLLAEVGGISGMEWSYENQFDKYPGQVSIEVQLYAEKKYFFDVLWKQERARGHVQVVWKKPINIRFKSIERIYLSQYDSKNYIENKIYYPDYLKNDLKLPNLPSHRKMYNKNPSERKTVYHRDSAEFLSLSHITFNDVSDVLITCTYSPSWIIEANSEKAKNLGKYEGVHLPHYYNISTRIFPRDQTWDHSSECIGESLKLMHCQGNEVENEVSAQWPVNKYMVALSIKFPNRFKLHTIVNIENAHDVYGDRYLIELALEDFHESKISRLSVYVFRSFNSNELCYPEDYQWNNNAMVHLILTGTSE</sequence>
<dbReference type="PANTHER" id="PTHR12369:SF5">
    <property type="entry name" value="HEXOSYLTRANSFERASE"/>
    <property type="match status" value="1"/>
</dbReference>